<dbReference type="GO" id="GO:0000407">
    <property type="term" value="C:phagophore assembly site"/>
    <property type="evidence" value="ECO:0007669"/>
    <property type="project" value="TreeGrafter"/>
</dbReference>
<accession>A0A835H4S0</accession>
<feature type="coiled-coil region" evidence="1">
    <location>
        <begin position="53"/>
        <end position="91"/>
    </location>
</feature>
<feature type="non-terminal residue" evidence="2">
    <location>
        <position position="1"/>
    </location>
</feature>
<dbReference type="EMBL" id="JADFTS010000008">
    <property type="protein sequence ID" value="KAF9593465.1"/>
    <property type="molecule type" value="Genomic_DNA"/>
</dbReference>
<keyword evidence="1" id="KW-0175">Coiled coil</keyword>
<evidence type="ECO:0000313" key="3">
    <source>
        <dbReference type="Proteomes" id="UP000631114"/>
    </source>
</evidence>
<proteinExistence type="predicted"/>
<reference evidence="2 3" key="1">
    <citation type="submission" date="2020-10" db="EMBL/GenBank/DDBJ databases">
        <title>The Coptis chinensis genome and diversification of protoberbering-type alkaloids.</title>
        <authorList>
            <person name="Wang B."/>
            <person name="Shu S."/>
            <person name="Song C."/>
            <person name="Liu Y."/>
        </authorList>
    </citation>
    <scope>NUCLEOTIDE SEQUENCE [LARGE SCALE GENOMIC DNA]</scope>
    <source>
        <strain evidence="2">HL-2020</strain>
        <tissue evidence="2">Leaf</tissue>
    </source>
</reference>
<dbReference type="GO" id="GO:0045324">
    <property type="term" value="P:late endosome to vacuole transport"/>
    <property type="evidence" value="ECO:0007669"/>
    <property type="project" value="TreeGrafter"/>
</dbReference>
<dbReference type="GO" id="GO:0034272">
    <property type="term" value="C:phosphatidylinositol 3-kinase complex, class III, type II"/>
    <property type="evidence" value="ECO:0007669"/>
    <property type="project" value="TreeGrafter"/>
</dbReference>
<sequence>MIFGRFLTVLMSGQISVTNFVRVTGTEWDIKAYEACLQCLEGETHDVLSEADFLREKLKVEEEERRLEEAIKETEKQCAEVNTELKELDLKSKSFDELEE</sequence>
<dbReference type="GO" id="GO:0030674">
    <property type="term" value="F:protein-macromolecule adaptor activity"/>
    <property type="evidence" value="ECO:0007669"/>
    <property type="project" value="TreeGrafter"/>
</dbReference>
<dbReference type="PANTHER" id="PTHR12768:SF4">
    <property type="entry name" value="BECLIN-1"/>
    <property type="match status" value="1"/>
</dbReference>
<organism evidence="2 3">
    <name type="scientific">Coptis chinensis</name>
    <dbReference type="NCBI Taxonomy" id="261450"/>
    <lineage>
        <taxon>Eukaryota</taxon>
        <taxon>Viridiplantae</taxon>
        <taxon>Streptophyta</taxon>
        <taxon>Embryophyta</taxon>
        <taxon>Tracheophyta</taxon>
        <taxon>Spermatophyta</taxon>
        <taxon>Magnoliopsida</taxon>
        <taxon>Ranunculales</taxon>
        <taxon>Ranunculaceae</taxon>
        <taxon>Coptidoideae</taxon>
        <taxon>Coptis</taxon>
    </lineage>
</organism>
<dbReference type="PANTHER" id="PTHR12768">
    <property type="entry name" value="BECLIN 1"/>
    <property type="match status" value="1"/>
</dbReference>
<dbReference type="GO" id="GO:0034271">
    <property type="term" value="C:phosphatidylinositol 3-kinase complex, class III, type I"/>
    <property type="evidence" value="ECO:0007669"/>
    <property type="project" value="TreeGrafter"/>
</dbReference>
<dbReference type="GO" id="GO:0000423">
    <property type="term" value="P:mitophagy"/>
    <property type="evidence" value="ECO:0007669"/>
    <property type="project" value="TreeGrafter"/>
</dbReference>
<gene>
    <name evidence="2" type="ORF">IFM89_023282</name>
</gene>
<dbReference type="InterPro" id="IPR007243">
    <property type="entry name" value="Atg6/Beclin"/>
</dbReference>
<protein>
    <submittedName>
        <fullName evidence="2">Uncharacterized protein</fullName>
    </submittedName>
</protein>
<dbReference type="Proteomes" id="UP000631114">
    <property type="component" value="Unassembled WGS sequence"/>
</dbReference>
<dbReference type="GO" id="GO:0006995">
    <property type="term" value="P:cellular response to nitrogen starvation"/>
    <property type="evidence" value="ECO:0007669"/>
    <property type="project" value="TreeGrafter"/>
</dbReference>
<keyword evidence="3" id="KW-1185">Reference proteome</keyword>
<dbReference type="GO" id="GO:0043548">
    <property type="term" value="F:phosphatidylinositol 3-kinase binding"/>
    <property type="evidence" value="ECO:0007669"/>
    <property type="project" value="TreeGrafter"/>
</dbReference>
<dbReference type="OrthoDB" id="1742695at2759"/>
<evidence type="ECO:0000256" key="1">
    <source>
        <dbReference type="SAM" id="Coils"/>
    </source>
</evidence>
<evidence type="ECO:0000313" key="2">
    <source>
        <dbReference type="EMBL" id="KAF9593465.1"/>
    </source>
</evidence>
<name>A0A835H4S0_9MAGN</name>
<comment type="caution">
    <text evidence="2">The sequence shown here is derived from an EMBL/GenBank/DDBJ whole genome shotgun (WGS) entry which is preliminary data.</text>
</comment>
<dbReference type="AlphaFoldDB" id="A0A835H4S0"/>
<dbReference type="GO" id="GO:0000045">
    <property type="term" value="P:autophagosome assembly"/>
    <property type="evidence" value="ECO:0007669"/>
    <property type="project" value="TreeGrafter"/>
</dbReference>